<evidence type="ECO:0000313" key="2">
    <source>
        <dbReference type="EMBL" id="CAG8848549.1"/>
    </source>
</evidence>
<proteinExistence type="predicted"/>
<gene>
    <name evidence="2" type="ORF">GMARGA_LOCUS39232</name>
</gene>
<dbReference type="PANTHER" id="PTHR23272:SF21">
    <property type="entry name" value="BED ZINC FINGER AND HAT DIMERIZATION DOMAIN-CONTAINING PROTEIN"/>
    <property type="match status" value="1"/>
</dbReference>
<dbReference type="PANTHER" id="PTHR23272">
    <property type="entry name" value="BED FINGER-RELATED"/>
    <property type="match status" value="1"/>
</dbReference>
<reference evidence="2 3" key="1">
    <citation type="submission" date="2021-06" db="EMBL/GenBank/DDBJ databases">
        <authorList>
            <person name="Kallberg Y."/>
            <person name="Tangrot J."/>
            <person name="Rosling A."/>
        </authorList>
    </citation>
    <scope>NUCLEOTIDE SEQUENCE [LARGE SCALE GENOMIC DNA]</scope>
    <source>
        <strain evidence="2 3">120-4 pot B 10/14</strain>
    </source>
</reference>
<dbReference type="Pfam" id="PF05699">
    <property type="entry name" value="Dimer_Tnp_hAT"/>
    <property type="match status" value="1"/>
</dbReference>
<evidence type="ECO:0000259" key="1">
    <source>
        <dbReference type="Pfam" id="PF05699"/>
    </source>
</evidence>
<protein>
    <submittedName>
        <fullName evidence="2">23404_t:CDS:1</fullName>
    </submittedName>
</protein>
<accession>A0ABN7X5E4</accession>
<dbReference type="InterPro" id="IPR008906">
    <property type="entry name" value="HATC_C_dom"/>
</dbReference>
<dbReference type="EMBL" id="CAJVQB010092545">
    <property type="protein sequence ID" value="CAG8848549.1"/>
    <property type="molecule type" value="Genomic_DNA"/>
</dbReference>
<comment type="caution">
    <text evidence="2">The sequence shown here is derived from an EMBL/GenBank/DDBJ whole genome shotgun (WGS) entry which is preliminary data.</text>
</comment>
<feature type="non-terminal residue" evidence="2">
    <location>
        <position position="122"/>
    </location>
</feature>
<dbReference type="InterPro" id="IPR012337">
    <property type="entry name" value="RNaseH-like_sf"/>
</dbReference>
<feature type="non-terminal residue" evidence="2">
    <location>
        <position position="1"/>
    </location>
</feature>
<feature type="domain" description="HAT C-terminal dimerisation" evidence="1">
    <location>
        <begin position="28"/>
        <end position="101"/>
    </location>
</feature>
<name>A0ABN7X5E4_GIGMA</name>
<evidence type="ECO:0000313" key="3">
    <source>
        <dbReference type="Proteomes" id="UP000789901"/>
    </source>
</evidence>
<dbReference type="SUPFAM" id="SSF53098">
    <property type="entry name" value="Ribonuclease H-like"/>
    <property type="match status" value="1"/>
</dbReference>
<dbReference type="Proteomes" id="UP000789901">
    <property type="component" value="Unassembled WGS sequence"/>
</dbReference>
<organism evidence="2 3">
    <name type="scientific">Gigaspora margarita</name>
    <dbReference type="NCBI Taxonomy" id="4874"/>
    <lineage>
        <taxon>Eukaryota</taxon>
        <taxon>Fungi</taxon>
        <taxon>Fungi incertae sedis</taxon>
        <taxon>Mucoromycota</taxon>
        <taxon>Glomeromycotina</taxon>
        <taxon>Glomeromycetes</taxon>
        <taxon>Diversisporales</taxon>
        <taxon>Gigasporaceae</taxon>
        <taxon>Gigaspora</taxon>
    </lineage>
</organism>
<sequence length="122" mass="14147">FEDIYLRTYSSTVNYDNEIPINENEVSIFENHKTTNILTWWKHNKERFPNLLAMAQDFLAIPSSSVASEQMFSCADRIIDDSRTLLDPDTIAALMCQRNWLDMADKFAERAYSEAEQTEGNL</sequence>
<keyword evidence="3" id="KW-1185">Reference proteome</keyword>